<accession>A0A4Y7MYG3</accession>
<dbReference type="InterPro" id="IPR020396">
    <property type="entry name" value="NADH_UbQ_OxRdtase_CS"/>
</dbReference>
<dbReference type="SUPFAM" id="SSF143243">
    <property type="entry name" value="Nqo5-like"/>
    <property type="match status" value="1"/>
</dbReference>
<evidence type="ECO:0000256" key="2">
    <source>
        <dbReference type="ARBA" id="ARBA00007569"/>
    </source>
</evidence>
<dbReference type="Pfam" id="PF00329">
    <property type="entry name" value="Complex1_30kDa"/>
    <property type="match status" value="1"/>
</dbReference>
<gene>
    <name evidence="11" type="primary">EOG090X0BXY</name>
</gene>
<comment type="subcellular location">
    <subcellularLocation>
        <location evidence="1">Mitochondrion</location>
    </subcellularLocation>
</comment>
<dbReference type="InterPro" id="IPR001268">
    <property type="entry name" value="NADH_UbQ_OxRdtase_30kDa_su"/>
</dbReference>
<keyword evidence="5 9" id="KW-1278">Translocase</keyword>
<dbReference type="GO" id="GO:0016020">
    <property type="term" value="C:membrane"/>
    <property type="evidence" value="ECO:0007669"/>
    <property type="project" value="UniProtKB-ARBA"/>
</dbReference>
<dbReference type="GO" id="GO:0008137">
    <property type="term" value="F:NADH dehydrogenase (ubiquinone) activity"/>
    <property type="evidence" value="ECO:0007669"/>
    <property type="project" value="UniProtKB-EC"/>
</dbReference>
<feature type="domain" description="NADH:ubiquinone oxidoreductase 30kDa subunit" evidence="10">
    <location>
        <begin position="123"/>
        <end position="243"/>
    </location>
</feature>
<evidence type="ECO:0000256" key="8">
    <source>
        <dbReference type="ARBA" id="ARBA00049551"/>
    </source>
</evidence>
<dbReference type="PANTHER" id="PTHR10884">
    <property type="entry name" value="NADH DEHYDROGENASE UBIQUINONE IRON-SULFUR PROTEIN 3"/>
    <property type="match status" value="1"/>
</dbReference>
<dbReference type="NCBIfam" id="NF004733">
    <property type="entry name" value="PRK06074.1-5"/>
    <property type="match status" value="1"/>
</dbReference>
<protein>
    <recommendedName>
        <fullName evidence="3">NADH dehydrogenase [ubiquinone] iron-sulfur protein 3, mitochondrial</fullName>
    </recommendedName>
</protein>
<keyword evidence="6 9" id="KW-0520">NAD</keyword>
<dbReference type="GO" id="GO:0005739">
    <property type="term" value="C:mitochondrion"/>
    <property type="evidence" value="ECO:0007669"/>
    <property type="project" value="UniProtKB-SubCell"/>
</dbReference>
<evidence type="ECO:0000256" key="4">
    <source>
        <dbReference type="ARBA" id="ARBA00022448"/>
    </source>
</evidence>
<comment type="catalytic activity">
    <reaction evidence="8">
        <text>a ubiquinone + NADH + 5 H(+)(in) = a ubiquinol + NAD(+) + 4 H(+)(out)</text>
        <dbReference type="Rhea" id="RHEA:29091"/>
        <dbReference type="Rhea" id="RHEA-COMP:9565"/>
        <dbReference type="Rhea" id="RHEA-COMP:9566"/>
        <dbReference type="ChEBI" id="CHEBI:15378"/>
        <dbReference type="ChEBI" id="CHEBI:16389"/>
        <dbReference type="ChEBI" id="CHEBI:17976"/>
        <dbReference type="ChEBI" id="CHEBI:57540"/>
        <dbReference type="ChEBI" id="CHEBI:57945"/>
        <dbReference type="EC" id="7.1.1.2"/>
    </reaction>
</comment>
<evidence type="ECO:0000259" key="10">
    <source>
        <dbReference type="Pfam" id="PF00329"/>
    </source>
</evidence>
<evidence type="ECO:0000256" key="3">
    <source>
        <dbReference type="ARBA" id="ARBA00020084"/>
    </source>
</evidence>
<evidence type="ECO:0000256" key="1">
    <source>
        <dbReference type="ARBA" id="ARBA00004173"/>
    </source>
</evidence>
<dbReference type="NCBIfam" id="TIGR01961">
    <property type="entry name" value="NuoC_fam"/>
    <property type="match status" value="1"/>
</dbReference>
<dbReference type="GO" id="GO:0016651">
    <property type="term" value="F:oxidoreductase activity, acting on NAD(P)H"/>
    <property type="evidence" value="ECO:0007669"/>
    <property type="project" value="InterPro"/>
</dbReference>
<evidence type="ECO:0000256" key="6">
    <source>
        <dbReference type="ARBA" id="ARBA00023027"/>
    </source>
</evidence>
<name>A0A4Y7MYG3_9CRUS</name>
<dbReference type="EMBL" id="LR016099">
    <property type="protein sequence ID" value="SVE85718.1"/>
    <property type="molecule type" value="mRNA"/>
</dbReference>
<dbReference type="Gene3D" id="3.30.460.80">
    <property type="entry name" value="NADH:ubiquinone oxidoreductase, 30kDa subunit"/>
    <property type="match status" value="1"/>
</dbReference>
<reference evidence="11" key="1">
    <citation type="submission" date="2018-08" db="EMBL/GenBank/DDBJ databases">
        <authorList>
            <person name="Cornetti L."/>
        </authorList>
    </citation>
    <scope>NUCLEOTIDE SEQUENCE</scope>
    <source>
        <strain evidence="11">CZ-RIM1-1</strain>
    </source>
</reference>
<proteinExistence type="evidence at transcript level"/>
<keyword evidence="4 9" id="KW-0813">Transport</keyword>
<comment type="similarity">
    <text evidence="2 9">Belongs to the complex I 30 kDa subunit family.</text>
</comment>
<dbReference type="InterPro" id="IPR010218">
    <property type="entry name" value="NADH_DH_suC"/>
</dbReference>
<dbReference type="InterPro" id="IPR037232">
    <property type="entry name" value="NADH_quin_OxRdtase_su_C/D-like"/>
</dbReference>
<organism evidence="11">
    <name type="scientific">Daphnia pulicaria</name>
    <dbReference type="NCBI Taxonomy" id="35523"/>
    <lineage>
        <taxon>Eukaryota</taxon>
        <taxon>Metazoa</taxon>
        <taxon>Ecdysozoa</taxon>
        <taxon>Arthropoda</taxon>
        <taxon>Crustacea</taxon>
        <taxon>Branchiopoda</taxon>
        <taxon>Diplostraca</taxon>
        <taxon>Cladocera</taxon>
        <taxon>Anomopoda</taxon>
        <taxon>Daphniidae</taxon>
        <taxon>Daphnia</taxon>
    </lineage>
</organism>
<dbReference type="FunFam" id="3.30.460.80:FF:000002">
    <property type="entry name" value="NADH dehydrogenase iron-sulfur protein 3, mitochondrial"/>
    <property type="match status" value="1"/>
</dbReference>
<evidence type="ECO:0000256" key="5">
    <source>
        <dbReference type="ARBA" id="ARBA00022967"/>
    </source>
</evidence>
<sequence>MQKHRFGRFLSGLWSRSPSRLFKSCLMAYYNFKAGICAMLLLRNFWEYGGSSGTGSNNNLFNKLSASSITFFRNQTTDTTPTIRKNDAVSTSSLMDFGLYVAECMPKYVQKVQIVTGNELEVLIAPDGIVPVLQFLKDHHQCQFASLADIGAMDVPSRENRFEVIYNLLSLRFNSRIRVKSYTDELTPVDSSYEVFKAADWYEREVWDMYGVFFANHPDLRRILTDYGFEGHPFRKDFPLTGYVEVRYDDEAKRVVVEPVELAQEFRKFDLSSPWETFPNFRAVSAGTEEDKTKAT</sequence>
<dbReference type="HAMAP" id="MF_01357">
    <property type="entry name" value="NDH1_NuoC"/>
    <property type="match status" value="1"/>
</dbReference>
<keyword evidence="7" id="KW-0830">Ubiquinone</keyword>
<evidence type="ECO:0000256" key="7">
    <source>
        <dbReference type="ARBA" id="ARBA00023075"/>
    </source>
</evidence>
<dbReference type="PANTHER" id="PTHR10884:SF14">
    <property type="entry name" value="NADH DEHYDROGENASE [UBIQUINONE] IRON-SULFUR PROTEIN 3, MITOCHONDRIAL"/>
    <property type="match status" value="1"/>
</dbReference>
<dbReference type="PROSITE" id="PS00542">
    <property type="entry name" value="COMPLEX1_30K"/>
    <property type="match status" value="1"/>
</dbReference>
<evidence type="ECO:0000256" key="9">
    <source>
        <dbReference type="RuleBase" id="RU003456"/>
    </source>
</evidence>
<evidence type="ECO:0000313" key="11">
    <source>
        <dbReference type="EMBL" id="SVE85718.1"/>
    </source>
</evidence>
<dbReference type="AlphaFoldDB" id="A0A4Y7MYG3"/>